<sequence>ATGLPIAHARQPARSLHRNDRVTRRDARAHPEPLLLERHTPPARRLHGRDVDPRVRATRDRGDRVARPAPAGARPRPARDDQSLRAAGQPERVGGGVPPHGVPPQAHLPQPLRARRERALCRARGRLRGRRVHGRGSKRRPRRCERVRHLRRRVRLRRVRARRRRRRRRRRVHSLDRLRLRHALRRRERPRLLARQRAEVQPHHARRVGRDVPGRAPAPLRAVRGALVHRRARGRPRGAAAGDGGRVPSDRVRGRG</sequence>
<feature type="compositionally biased region" description="Basic and acidic residues" evidence="1">
    <location>
        <begin position="48"/>
        <end position="66"/>
    </location>
</feature>
<feature type="compositionally biased region" description="Basic residues" evidence="1">
    <location>
        <begin position="227"/>
        <end position="236"/>
    </location>
</feature>
<dbReference type="Proteomes" id="UP000030671">
    <property type="component" value="Unassembled WGS sequence"/>
</dbReference>
<dbReference type="EMBL" id="KI925460">
    <property type="protein sequence ID" value="ETW79798.1"/>
    <property type="molecule type" value="Genomic_DNA"/>
</dbReference>
<evidence type="ECO:0000313" key="3">
    <source>
        <dbReference type="Proteomes" id="UP000030671"/>
    </source>
</evidence>
<dbReference type="GeneID" id="20674803"/>
<feature type="compositionally biased region" description="Basic and acidic residues" evidence="1">
    <location>
        <begin position="196"/>
        <end position="213"/>
    </location>
</feature>
<feature type="compositionally biased region" description="Basic and acidic residues" evidence="1">
    <location>
        <begin position="17"/>
        <end position="40"/>
    </location>
</feature>
<dbReference type="AlphaFoldDB" id="W4K1W5"/>
<keyword evidence="3" id="KW-1185">Reference proteome</keyword>
<gene>
    <name evidence="2" type="ORF">HETIRDRAFT_435125</name>
</gene>
<evidence type="ECO:0000256" key="1">
    <source>
        <dbReference type="SAM" id="MobiDB-lite"/>
    </source>
</evidence>
<organism evidence="2 3">
    <name type="scientific">Heterobasidion irregulare (strain TC 32-1)</name>
    <dbReference type="NCBI Taxonomy" id="747525"/>
    <lineage>
        <taxon>Eukaryota</taxon>
        <taxon>Fungi</taxon>
        <taxon>Dikarya</taxon>
        <taxon>Basidiomycota</taxon>
        <taxon>Agaricomycotina</taxon>
        <taxon>Agaricomycetes</taxon>
        <taxon>Russulales</taxon>
        <taxon>Bondarzewiaceae</taxon>
        <taxon>Heterobasidion</taxon>
        <taxon>Heterobasidion annosum species complex</taxon>
    </lineage>
</organism>
<name>W4K1W5_HETIT</name>
<dbReference type="HOGENOM" id="CLU_1088002_0_0_1"/>
<dbReference type="RefSeq" id="XP_009548346.1">
    <property type="nucleotide sequence ID" value="XM_009550051.1"/>
</dbReference>
<dbReference type="KEGG" id="hir:HETIRDRAFT_435125"/>
<feature type="region of interest" description="Disordered" evidence="1">
    <location>
        <begin position="1"/>
        <end position="113"/>
    </location>
</feature>
<evidence type="ECO:0000313" key="2">
    <source>
        <dbReference type="EMBL" id="ETW79798.1"/>
    </source>
</evidence>
<protein>
    <submittedName>
        <fullName evidence="2">Uncharacterized protein</fullName>
    </submittedName>
</protein>
<accession>W4K1W5</accession>
<feature type="region of interest" description="Disordered" evidence="1">
    <location>
        <begin position="196"/>
        <end position="256"/>
    </location>
</feature>
<reference evidence="2 3" key="1">
    <citation type="journal article" date="2012" name="New Phytol.">
        <title>Insight into trade-off between wood decay and parasitism from the genome of a fungal forest pathogen.</title>
        <authorList>
            <person name="Olson A."/>
            <person name="Aerts A."/>
            <person name="Asiegbu F."/>
            <person name="Belbahri L."/>
            <person name="Bouzid O."/>
            <person name="Broberg A."/>
            <person name="Canback B."/>
            <person name="Coutinho P.M."/>
            <person name="Cullen D."/>
            <person name="Dalman K."/>
            <person name="Deflorio G."/>
            <person name="van Diepen L.T."/>
            <person name="Dunand C."/>
            <person name="Duplessis S."/>
            <person name="Durling M."/>
            <person name="Gonthier P."/>
            <person name="Grimwood J."/>
            <person name="Fossdal C.G."/>
            <person name="Hansson D."/>
            <person name="Henrissat B."/>
            <person name="Hietala A."/>
            <person name="Himmelstrand K."/>
            <person name="Hoffmeister D."/>
            <person name="Hogberg N."/>
            <person name="James T.Y."/>
            <person name="Karlsson M."/>
            <person name="Kohler A."/>
            <person name="Kues U."/>
            <person name="Lee Y.H."/>
            <person name="Lin Y.C."/>
            <person name="Lind M."/>
            <person name="Lindquist E."/>
            <person name="Lombard V."/>
            <person name="Lucas S."/>
            <person name="Lunden K."/>
            <person name="Morin E."/>
            <person name="Murat C."/>
            <person name="Park J."/>
            <person name="Raffaello T."/>
            <person name="Rouze P."/>
            <person name="Salamov A."/>
            <person name="Schmutz J."/>
            <person name="Solheim H."/>
            <person name="Stahlberg J."/>
            <person name="Velez H."/>
            <person name="de Vries R.P."/>
            <person name="Wiebenga A."/>
            <person name="Woodward S."/>
            <person name="Yakovlev I."/>
            <person name="Garbelotto M."/>
            <person name="Martin F."/>
            <person name="Grigoriev I.V."/>
            <person name="Stenlid J."/>
        </authorList>
    </citation>
    <scope>NUCLEOTIDE SEQUENCE [LARGE SCALE GENOMIC DNA]</scope>
    <source>
        <strain evidence="2 3">TC 32-1</strain>
    </source>
</reference>
<feature type="non-terminal residue" evidence="2">
    <location>
        <position position="1"/>
    </location>
</feature>
<dbReference type="InParanoid" id="W4K1W5"/>
<proteinExistence type="predicted"/>